<evidence type="ECO:0000256" key="1">
    <source>
        <dbReference type="ARBA" id="ARBA00004604"/>
    </source>
</evidence>
<keyword evidence="4" id="KW-0539">Nucleus</keyword>
<evidence type="ECO:0000313" key="7">
    <source>
        <dbReference type="EMBL" id="JAT98471.1"/>
    </source>
</evidence>
<evidence type="ECO:0000256" key="4">
    <source>
        <dbReference type="ARBA" id="ARBA00023242"/>
    </source>
</evidence>
<accession>A0A1E1XHJ7</accession>
<sequence>RHKKLLDAIGSLGGKRKVTPRTEPSLTVSEYDLSKASVEQVAVHQLLAGLKQTSTHRQIKRQVRSIVRNAKVLPKPLPRPELKRAERQVAYDKVSEEVSVWEPVVNDNRVAEQLRFPLKQADMRMESAQKFAERIKPRTELERAINKILKVSENVARPGAELTPAEEKALKAMSLEEAKERLAELKKMRALLSYQEMKARRQGKIKSKKYHRILKKERLKKQMKEFEELKEKDPELAIEKLRELDKQRILERVSLRHKNTGKWAKQQMLRTKYNQESREALLTQLELSRQLTQKPLVELSDDEEGMDASATEEATARHAGELEARFFNAANPWLKNPTSTRPRVVAGNADGKDNGTASPSIDLEGENEEDGEAVAKVGGKSGNEDASPEDSTTEGAPADCLEEEEMDSATPTDAVSKARAGANSANSGVNGQKDEAEVEEPAAGKQAGAGSGEAGPEKKVISKQKKIGARVKKRVKAASKTRMAADIDKIFDSLDEPTAKKRKAKKGDLKLRRQEKGKKKSVSFKVTDSGEGTEEKFECNPAVGSTDDLEDFKNEARLSETLERRHTLKDLEAFERGPTPTLVHQKSVAPQSCKPGAEPDKVEVDPTKFLEVKQQVLKSKAPDLSGPADEALDDEEAETEQVVTIAEAFADDDVISAFREEKEAQVKQDEPQGVDLYLPGWGAWGGGGIKADKKKRQRFFVKPPPAPPRKDQSLGNVIMSEVKEEKLEAHQVDTLPFPIANVRLFENTISHPMGTTWNPETSFRELTAPKVVAKLGQVIDPMDTDALLLKKKSEAVDKLLEQKKAEEKRRQQRQPPQRGRRKK</sequence>
<feature type="compositionally biased region" description="Acidic residues" evidence="6">
    <location>
        <begin position="363"/>
        <end position="372"/>
    </location>
</feature>
<dbReference type="GO" id="GO:0006364">
    <property type="term" value="P:rRNA processing"/>
    <property type="evidence" value="ECO:0007669"/>
    <property type="project" value="InterPro"/>
</dbReference>
<dbReference type="GO" id="GO:0032040">
    <property type="term" value="C:small-subunit processome"/>
    <property type="evidence" value="ECO:0007669"/>
    <property type="project" value="InterPro"/>
</dbReference>
<dbReference type="InterPro" id="IPR006709">
    <property type="entry name" value="SSU_processome_Utp14"/>
</dbReference>
<keyword evidence="3" id="KW-0597">Phosphoprotein</keyword>
<evidence type="ECO:0000256" key="3">
    <source>
        <dbReference type="ARBA" id="ARBA00022553"/>
    </source>
</evidence>
<dbReference type="EMBL" id="GFAC01000717">
    <property type="protein sequence ID" value="JAT98471.1"/>
    <property type="molecule type" value="mRNA"/>
</dbReference>
<feature type="compositionally biased region" description="Acidic residues" evidence="6">
    <location>
        <begin position="630"/>
        <end position="639"/>
    </location>
</feature>
<feature type="coiled-coil region" evidence="5">
    <location>
        <begin position="165"/>
        <end position="232"/>
    </location>
</feature>
<feature type="region of interest" description="Disordered" evidence="6">
    <location>
        <begin position="332"/>
        <end position="479"/>
    </location>
</feature>
<evidence type="ECO:0000256" key="2">
    <source>
        <dbReference type="ARBA" id="ARBA00007774"/>
    </source>
</evidence>
<proteinExistence type="evidence at transcript level"/>
<feature type="region of interest" description="Disordered" evidence="6">
    <location>
        <begin position="569"/>
        <end position="605"/>
    </location>
</feature>
<feature type="compositionally biased region" description="Basic and acidic residues" evidence="6">
    <location>
        <begin position="800"/>
        <end position="809"/>
    </location>
</feature>
<feature type="compositionally biased region" description="Basic residues" evidence="6">
    <location>
        <begin position="461"/>
        <end position="479"/>
    </location>
</feature>
<comment type="similarity">
    <text evidence="2">Belongs to the UTP14 family.</text>
</comment>
<protein>
    <submittedName>
        <fullName evidence="7">Putative u3 small nucleolar rna-associated protein 14 log a</fullName>
    </submittedName>
</protein>
<name>A0A1E1XHJ7_9ACAR</name>
<reference evidence="7" key="1">
    <citation type="journal article" date="2017" name="Front. Cell. Infect. Microbiol.">
        <title>The Distinct Transcriptional Response of the Midgut of Amblyomma sculptum and Amblyomma aureolatum Ticks to Rickettsia rickettsii Correlates to Their Differences in Susceptibility to Infection.</title>
        <authorList>
            <person name="Martins L.A."/>
            <person name="Galletti M.F.B.M."/>
            <person name="Ribeiro J.M."/>
            <person name="Fujita A."/>
            <person name="Costa F.B."/>
            <person name="Labruna M.B."/>
            <person name="Daffre S."/>
            <person name="Fogaca A.C."/>
        </authorList>
    </citation>
    <scope>NUCLEOTIDE SEQUENCE</scope>
</reference>
<evidence type="ECO:0000256" key="6">
    <source>
        <dbReference type="SAM" id="MobiDB-lite"/>
    </source>
</evidence>
<feature type="non-terminal residue" evidence="7">
    <location>
        <position position="1"/>
    </location>
</feature>
<dbReference type="AlphaFoldDB" id="A0A1E1XHJ7"/>
<feature type="region of interest" description="Disordered" evidence="6">
    <location>
        <begin position="619"/>
        <end position="639"/>
    </location>
</feature>
<dbReference type="Pfam" id="PF04615">
    <property type="entry name" value="Utp14"/>
    <property type="match status" value="1"/>
</dbReference>
<evidence type="ECO:0000256" key="5">
    <source>
        <dbReference type="SAM" id="Coils"/>
    </source>
</evidence>
<dbReference type="PANTHER" id="PTHR14150:SF12">
    <property type="entry name" value="U3 SMALL NUCLEOLAR RNA-ASSOCIATED PROTEIN 14 HOMOLOG A"/>
    <property type="match status" value="1"/>
</dbReference>
<feature type="region of interest" description="Disordered" evidence="6">
    <location>
        <begin position="494"/>
        <end position="551"/>
    </location>
</feature>
<organism evidence="7">
    <name type="scientific">Amblyomma aureolatum</name>
    <dbReference type="NCBI Taxonomy" id="187763"/>
    <lineage>
        <taxon>Eukaryota</taxon>
        <taxon>Metazoa</taxon>
        <taxon>Ecdysozoa</taxon>
        <taxon>Arthropoda</taxon>
        <taxon>Chelicerata</taxon>
        <taxon>Arachnida</taxon>
        <taxon>Acari</taxon>
        <taxon>Parasitiformes</taxon>
        <taxon>Ixodida</taxon>
        <taxon>Ixodoidea</taxon>
        <taxon>Ixodidae</taxon>
        <taxon>Amblyomminae</taxon>
        <taxon>Amblyomma</taxon>
    </lineage>
</organism>
<keyword evidence="5" id="KW-0175">Coiled coil</keyword>
<dbReference type="PANTHER" id="PTHR14150">
    <property type="entry name" value="U3 SMALL NUCLEOLAR RNA-ASSOCIATED PROTEIN 14"/>
    <property type="match status" value="1"/>
</dbReference>
<comment type="subcellular location">
    <subcellularLocation>
        <location evidence="1">Nucleus</location>
        <location evidence="1">Nucleolus</location>
    </subcellularLocation>
</comment>
<feature type="region of interest" description="Disordered" evidence="6">
    <location>
        <begin position="800"/>
        <end position="823"/>
    </location>
</feature>